<dbReference type="EMBL" id="QTTT01000001">
    <property type="protein sequence ID" value="REE99096.1"/>
    <property type="molecule type" value="Genomic_DNA"/>
</dbReference>
<name>A0A3D9SSZ4_9ACTN</name>
<reference evidence="2 3" key="1">
    <citation type="submission" date="2018-08" db="EMBL/GenBank/DDBJ databases">
        <title>Sequencing the genomes of 1000 actinobacteria strains.</title>
        <authorList>
            <person name="Klenk H.-P."/>
        </authorList>
    </citation>
    <scope>NUCLEOTIDE SEQUENCE [LARGE SCALE GENOMIC DNA]</scope>
    <source>
        <strain evidence="2 3">DSM 43927</strain>
    </source>
</reference>
<feature type="compositionally biased region" description="Polar residues" evidence="1">
    <location>
        <begin position="271"/>
        <end position="280"/>
    </location>
</feature>
<feature type="compositionally biased region" description="Low complexity" evidence="1">
    <location>
        <begin position="361"/>
        <end position="374"/>
    </location>
</feature>
<feature type="compositionally biased region" description="Basic residues" evidence="1">
    <location>
        <begin position="326"/>
        <end position="350"/>
    </location>
</feature>
<keyword evidence="3" id="KW-1185">Reference proteome</keyword>
<comment type="caution">
    <text evidence="2">The sequence shown here is derived from an EMBL/GenBank/DDBJ whole genome shotgun (WGS) entry which is preliminary data.</text>
</comment>
<feature type="region of interest" description="Disordered" evidence="1">
    <location>
        <begin position="1"/>
        <end position="553"/>
    </location>
</feature>
<protein>
    <submittedName>
        <fullName evidence="2">Uncharacterized protein</fullName>
    </submittedName>
</protein>
<feature type="compositionally biased region" description="Basic and acidic residues" evidence="1">
    <location>
        <begin position="156"/>
        <end position="175"/>
    </location>
</feature>
<feature type="compositionally biased region" description="Basic and acidic residues" evidence="1">
    <location>
        <begin position="114"/>
        <end position="124"/>
    </location>
</feature>
<feature type="compositionally biased region" description="Basic and acidic residues" evidence="1">
    <location>
        <begin position="419"/>
        <end position="445"/>
    </location>
</feature>
<organism evidence="2 3">
    <name type="scientific">Thermomonospora umbrina</name>
    <dbReference type="NCBI Taxonomy" id="111806"/>
    <lineage>
        <taxon>Bacteria</taxon>
        <taxon>Bacillati</taxon>
        <taxon>Actinomycetota</taxon>
        <taxon>Actinomycetes</taxon>
        <taxon>Streptosporangiales</taxon>
        <taxon>Thermomonosporaceae</taxon>
        <taxon>Thermomonospora</taxon>
    </lineage>
</organism>
<feature type="compositionally biased region" description="Basic and acidic residues" evidence="1">
    <location>
        <begin position="53"/>
        <end position="70"/>
    </location>
</feature>
<evidence type="ECO:0000256" key="1">
    <source>
        <dbReference type="SAM" id="MobiDB-lite"/>
    </source>
</evidence>
<feature type="compositionally biased region" description="Basic residues" evidence="1">
    <location>
        <begin position="225"/>
        <end position="235"/>
    </location>
</feature>
<feature type="compositionally biased region" description="Basic residues" evidence="1">
    <location>
        <begin position="76"/>
        <end position="96"/>
    </location>
</feature>
<feature type="compositionally biased region" description="Basic and acidic residues" evidence="1">
    <location>
        <begin position="458"/>
        <end position="474"/>
    </location>
</feature>
<proteinExistence type="predicted"/>
<dbReference type="AlphaFoldDB" id="A0A3D9SSZ4"/>
<gene>
    <name evidence="2" type="ORF">DFJ69_4601</name>
</gene>
<accession>A0A3D9SSZ4</accession>
<sequence>MHRSVRSAGCSRSADVQNADTHPPVAAGVRNDGPKGRPSQTAHTRPTVAKTARNGEHGVRNATRSLERHHQATPAYRHRHRHRQERCTRRPRRSQMKKTAPQAPTRPPHTGTDAVRKGERKNRDAGQITETAPPSPAHPDRRRRAQAPQTPSRTGTDAERWTWGRDVAKSPEPHSKHPHAHPHRHGRGQERRARKPRRRPGHGNRTAKPRTPRSTPTGSGAGDARRHRHSRSRSRRTVDTNAVTQPEDGNRTPSAHSHRLGRGQERRARSPQRSQVTGTAPPNPAHPDQRRRGSGAVDAHPHRLGRRTADVGPRRCQVTGTALQAPRRHLHRHGRGQERRARKPRRRPGHGNRTAGPTRPALTRTRSRAAGATAETKPGDGNRNNRPRKPRPTPTLSRATDAKAVAQPGHGNCTTTRADGGRSREALPHRLGRGGRDEARWREPRSTPPDARPHRRHALENGGRKTETQPDDGNHIPNPGPARPARTPRRRERWTQNRGAARRWEPHSQPRVRPSRTGGNGEREGGVAASSGCGWAPRAVGDGSGVVGAEAAA</sequence>
<dbReference type="Proteomes" id="UP000256661">
    <property type="component" value="Unassembled WGS sequence"/>
</dbReference>
<evidence type="ECO:0000313" key="3">
    <source>
        <dbReference type="Proteomes" id="UP000256661"/>
    </source>
</evidence>
<evidence type="ECO:0000313" key="2">
    <source>
        <dbReference type="EMBL" id="REE99096.1"/>
    </source>
</evidence>
<feature type="compositionally biased region" description="Basic residues" evidence="1">
    <location>
        <begin position="176"/>
        <end position="211"/>
    </location>
</feature>